<reference evidence="2" key="1">
    <citation type="submission" date="2020-03" db="EMBL/GenBank/DDBJ databases">
        <title>Transcriptomic Profiling of the Digestive Tract of the Rat Flea, Xenopsylla cheopis, Following Blood Feeding and Infection with Yersinia pestis.</title>
        <authorList>
            <person name="Bland D.M."/>
            <person name="Martens C.A."/>
            <person name="Virtaneva K."/>
            <person name="Kanakabandi K."/>
            <person name="Long D."/>
            <person name="Rosenke R."/>
            <person name="Saturday G.A."/>
            <person name="Hoyt F.H."/>
            <person name="Bruno D.P."/>
            <person name="Ribeiro J.M.C."/>
            <person name="Hinnebusch J."/>
        </authorList>
    </citation>
    <scope>NUCLEOTIDE SEQUENCE</scope>
</reference>
<sequence>MVSCSKQSVRRICPIQLIFLLIIVSNMVLCSPTLHSICSFVTLSVHLIFSIFLQHLISKFSRQFFRRFTQRPRLRSI</sequence>
<feature type="transmembrane region" description="Helical" evidence="1">
    <location>
        <begin position="34"/>
        <end position="57"/>
    </location>
</feature>
<accession>A0A6M2DYV0</accession>
<dbReference type="EMBL" id="GIIL01007789">
    <property type="protein sequence ID" value="NOV51515.1"/>
    <property type="molecule type" value="Transcribed_RNA"/>
</dbReference>
<proteinExistence type="predicted"/>
<name>A0A6M2DYV0_XENCH</name>
<evidence type="ECO:0000313" key="2">
    <source>
        <dbReference type="EMBL" id="NOV51515.1"/>
    </source>
</evidence>
<protein>
    <submittedName>
        <fullName evidence="2">Putative product</fullName>
    </submittedName>
</protein>
<keyword evidence="1" id="KW-0812">Transmembrane</keyword>
<keyword evidence="1" id="KW-1133">Transmembrane helix</keyword>
<dbReference type="AlphaFoldDB" id="A0A6M2DYV0"/>
<organism evidence="2">
    <name type="scientific">Xenopsylla cheopis</name>
    <name type="common">Oriental rat flea</name>
    <name type="synonym">Pulex cheopis</name>
    <dbReference type="NCBI Taxonomy" id="163159"/>
    <lineage>
        <taxon>Eukaryota</taxon>
        <taxon>Metazoa</taxon>
        <taxon>Ecdysozoa</taxon>
        <taxon>Arthropoda</taxon>
        <taxon>Hexapoda</taxon>
        <taxon>Insecta</taxon>
        <taxon>Pterygota</taxon>
        <taxon>Neoptera</taxon>
        <taxon>Endopterygota</taxon>
        <taxon>Siphonaptera</taxon>
        <taxon>Pulicidae</taxon>
        <taxon>Xenopsyllinae</taxon>
        <taxon>Xenopsylla</taxon>
    </lineage>
</organism>
<keyword evidence="1" id="KW-0472">Membrane</keyword>
<feature type="transmembrane region" description="Helical" evidence="1">
    <location>
        <begin position="12"/>
        <end position="28"/>
    </location>
</feature>
<evidence type="ECO:0000256" key="1">
    <source>
        <dbReference type="SAM" id="Phobius"/>
    </source>
</evidence>